<dbReference type="PIRSF" id="PIRSF002744">
    <property type="entry name" value="Pur-cyt_permease"/>
    <property type="match status" value="1"/>
</dbReference>
<feature type="transmembrane region" description="Helical" evidence="7">
    <location>
        <begin position="289"/>
        <end position="310"/>
    </location>
</feature>
<feature type="transmembrane region" description="Helical" evidence="7">
    <location>
        <begin position="111"/>
        <end position="131"/>
    </location>
</feature>
<keyword evidence="3" id="KW-0813">Transport</keyword>
<dbReference type="GO" id="GO:0022857">
    <property type="term" value="F:transmembrane transporter activity"/>
    <property type="evidence" value="ECO:0007669"/>
    <property type="project" value="InterPro"/>
</dbReference>
<evidence type="ECO:0000256" key="6">
    <source>
        <dbReference type="ARBA" id="ARBA00023136"/>
    </source>
</evidence>
<accession>A0A1J5QR38</accession>
<feature type="transmembrane region" description="Helical" evidence="7">
    <location>
        <begin position="176"/>
        <end position="194"/>
    </location>
</feature>
<evidence type="ECO:0000256" key="3">
    <source>
        <dbReference type="ARBA" id="ARBA00022448"/>
    </source>
</evidence>
<gene>
    <name evidence="8" type="primary">codB</name>
    <name evidence="8" type="ORF">GALL_399000</name>
</gene>
<dbReference type="InterPro" id="IPR001248">
    <property type="entry name" value="Pur-cyt_permease"/>
</dbReference>
<evidence type="ECO:0000313" key="8">
    <source>
        <dbReference type="EMBL" id="OIQ78397.1"/>
    </source>
</evidence>
<dbReference type="Gene3D" id="1.10.4160.10">
    <property type="entry name" value="Hydantoin permease"/>
    <property type="match status" value="1"/>
</dbReference>
<keyword evidence="6 7" id="KW-0472">Membrane</keyword>
<proteinExistence type="inferred from homology"/>
<protein>
    <submittedName>
        <fullName evidence="8">Cytosine permease</fullName>
    </submittedName>
</protein>
<feature type="transmembrane region" description="Helical" evidence="7">
    <location>
        <begin position="49"/>
        <end position="66"/>
    </location>
</feature>
<dbReference type="InterPro" id="IPR026030">
    <property type="entry name" value="Pur-cyt_permease_Fcy2/21/22"/>
</dbReference>
<sequence length="459" mass="48516">MSETTGILREGDYGTKVGTVEPGGIEEIPQSERHGSPIQLLWTWTSPNLEFATVFVGALGVLAFNLSVMQSLAAILLGNALGAAGHAFLSVRGPRYGVPQMILGRPAFGRLGNAIPSLLGSLVAGIGWFAVNSVSGAFALNTLFKVNLKVSLLIVVLIQVAIAFFGHNLIQVFERYAFPVLAVIFGIACIVSLAKSHLGGGGTGGGMGGFLLETATVYGYSAGWNPFAADYARYLPSNSDSKKVALFAGLGLFASTTILEFVGAASMTIASPKDASPTDAFVGHFPTVLAKLVLLAIIIGSIAANVLNIYSGSLSFLATGIKIPSHIRRAIVALVFGIGGFFLALSAINNPKNNYENFLLVISYWIGPWLGVIVADSLLRKGKHIAHLLFKPDYENYAGPVAFIVGVVVSIWLFSNQAYYTGMLAKTHPGIGYITFEAGFVIAFVLYWVLGAKKARSSS</sequence>
<feature type="transmembrane region" description="Helical" evidence="7">
    <location>
        <begin position="330"/>
        <end position="348"/>
    </location>
</feature>
<dbReference type="Pfam" id="PF02133">
    <property type="entry name" value="Transp_cyt_pur"/>
    <property type="match status" value="1"/>
</dbReference>
<feature type="transmembrane region" description="Helical" evidence="7">
    <location>
        <begin position="400"/>
        <end position="419"/>
    </location>
</feature>
<evidence type="ECO:0000256" key="5">
    <source>
        <dbReference type="ARBA" id="ARBA00022989"/>
    </source>
</evidence>
<feature type="transmembrane region" description="Helical" evidence="7">
    <location>
        <begin position="360"/>
        <end position="379"/>
    </location>
</feature>
<dbReference type="GO" id="GO:0005886">
    <property type="term" value="C:plasma membrane"/>
    <property type="evidence" value="ECO:0007669"/>
    <property type="project" value="TreeGrafter"/>
</dbReference>
<dbReference type="PANTHER" id="PTHR31806:SF1">
    <property type="entry name" value="PURINE-CYTOSINE PERMEASE FCY2-RELATED"/>
    <property type="match status" value="1"/>
</dbReference>
<comment type="caution">
    <text evidence="8">The sequence shown here is derived from an EMBL/GenBank/DDBJ whole genome shotgun (WGS) entry which is preliminary data.</text>
</comment>
<evidence type="ECO:0000256" key="7">
    <source>
        <dbReference type="SAM" id="Phobius"/>
    </source>
</evidence>
<keyword evidence="4 7" id="KW-0812">Transmembrane</keyword>
<comment type="subcellular location">
    <subcellularLocation>
        <location evidence="1">Membrane</location>
        <topology evidence="1">Multi-pass membrane protein</topology>
    </subcellularLocation>
</comment>
<reference evidence="8" key="1">
    <citation type="submission" date="2016-10" db="EMBL/GenBank/DDBJ databases">
        <title>Sequence of Gallionella enrichment culture.</title>
        <authorList>
            <person name="Poehlein A."/>
            <person name="Muehling M."/>
            <person name="Daniel R."/>
        </authorList>
    </citation>
    <scope>NUCLEOTIDE SEQUENCE</scope>
</reference>
<keyword evidence="5 7" id="KW-1133">Transmembrane helix</keyword>
<comment type="similarity">
    <text evidence="2">Belongs to the purine-cytosine permease (2.A.39) family.</text>
</comment>
<feature type="transmembrane region" description="Helical" evidence="7">
    <location>
        <begin position="431"/>
        <end position="450"/>
    </location>
</feature>
<organism evidence="8">
    <name type="scientific">mine drainage metagenome</name>
    <dbReference type="NCBI Taxonomy" id="410659"/>
    <lineage>
        <taxon>unclassified sequences</taxon>
        <taxon>metagenomes</taxon>
        <taxon>ecological metagenomes</taxon>
    </lineage>
</organism>
<evidence type="ECO:0000256" key="2">
    <source>
        <dbReference type="ARBA" id="ARBA00008974"/>
    </source>
</evidence>
<feature type="transmembrane region" description="Helical" evidence="7">
    <location>
        <begin position="244"/>
        <end position="269"/>
    </location>
</feature>
<evidence type="ECO:0000256" key="1">
    <source>
        <dbReference type="ARBA" id="ARBA00004141"/>
    </source>
</evidence>
<evidence type="ECO:0000256" key="4">
    <source>
        <dbReference type="ARBA" id="ARBA00022692"/>
    </source>
</evidence>
<feature type="transmembrane region" description="Helical" evidence="7">
    <location>
        <begin position="152"/>
        <end position="170"/>
    </location>
</feature>
<dbReference type="EMBL" id="MLJW01001407">
    <property type="protein sequence ID" value="OIQ78397.1"/>
    <property type="molecule type" value="Genomic_DNA"/>
</dbReference>
<dbReference type="AlphaFoldDB" id="A0A1J5QR38"/>
<feature type="transmembrane region" description="Helical" evidence="7">
    <location>
        <begin position="73"/>
        <end position="91"/>
    </location>
</feature>
<dbReference type="PANTHER" id="PTHR31806">
    <property type="entry name" value="PURINE-CYTOSINE PERMEASE FCY2-RELATED"/>
    <property type="match status" value="1"/>
</dbReference>
<name>A0A1J5QR38_9ZZZZ</name>